<dbReference type="InterPro" id="IPR012677">
    <property type="entry name" value="Nucleotide-bd_a/b_plait_sf"/>
</dbReference>
<dbReference type="GO" id="GO:0005686">
    <property type="term" value="C:U2 snRNP"/>
    <property type="evidence" value="ECO:0007669"/>
    <property type="project" value="TreeGrafter"/>
</dbReference>
<sequence>MPTLYALLPSSAQEIKRINAKQLDLGEGGSWHDQYKDSAYIYVGVDISMPRDPTTQKPRGFAFLMYADQRSTVLAVDNLGGAKVLERTLRVDHVLNYKQLERDEETGKMKEREQQRSVYETDAFYAFCSASFGGWGADELRSMRLYSLAAHPDRHWAPPKADTDDEAPSDSDSSHPSIDPDDPMRDYLIQQARAKGKKSSKSLKSKHGGESKEERRKRREEKRRIKDERARRKEGKRRGEDTSTGRSETEKRERRDDGGRRERRIEEGHRSSREEDERRRAEPYSDRDRDRERRAGRARDVHDERSRRRTDDDRERERGAYDDRRRRRESDDEDDAYRRRRDGPSRSSAFADLEKAVGMR</sequence>
<feature type="domain" description="RRM" evidence="3">
    <location>
        <begin position="46"/>
        <end position="90"/>
    </location>
</feature>
<dbReference type="Proteomes" id="UP000249464">
    <property type="component" value="Unassembled WGS sequence"/>
</dbReference>
<gene>
    <name evidence="4" type="primary">BQ5605_C013g07249</name>
    <name evidence="4" type="ORF">BQ5605_C013G07249</name>
</gene>
<dbReference type="GO" id="GO:0003723">
    <property type="term" value="F:RNA binding"/>
    <property type="evidence" value="ECO:0007669"/>
    <property type="project" value="UniProtKB-KW"/>
</dbReference>
<evidence type="ECO:0000313" key="5">
    <source>
        <dbReference type="Proteomes" id="UP000249464"/>
    </source>
</evidence>
<dbReference type="GO" id="GO:0071011">
    <property type="term" value="C:precatalytic spliceosome"/>
    <property type="evidence" value="ECO:0007669"/>
    <property type="project" value="TreeGrafter"/>
</dbReference>
<keyword evidence="5" id="KW-1185">Reference proteome</keyword>
<dbReference type="InterPro" id="IPR035979">
    <property type="entry name" value="RBD_domain_sf"/>
</dbReference>
<evidence type="ECO:0000256" key="1">
    <source>
        <dbReference type="ARBA" id="ARBA00022884"/>
    </source>
</evidence>
<dbReference type="AlphaFoldDB" id="A0A2X0LVW7"/>
<dbReference type="Pfam" id="PF00076">
    <property type="entry name" value="RRM_1"/>
    <property type="match status" value="1"/>
</dbReference>
<reference evidence="4 5" key="1">
    <citation type="submission" date="2016-11" db="EMBL/GenBank/DDBJ databases">
        <authorList>
            <person name="Jaros S."/>
            <person name="Januszkiewicz K."/>
            <person name="Wedrychowicz H."/>
        </authorList>
    </citation>
    <scope>NUCLEOTIDE SEQUENCE [LARGE SCALE GENOMIC DNA]</scope>
</reference>
<dbReference type="STRING" id="796604.A0A2X0LVW7"/>
<dbReference type="InterPro" id="IPR051847">
    <property type="entry name" value="RNA_proc/Spliceosome_comp"/>
</dbReference>
<name>A0A2X0LVW7_9BASI</name>
<protein>
    <submittedName>
        <fullName evidence="4">BQ5605_C013g07249 protein</fullName>
    </submittedName>
</protein>
<feature type="compositionally biased region" description="Basic residues" evidence="2">
    <location>
        <begin position="194"/>
        <end position="206"/>
    </location>
</feature>
<dbReference type="InterPro" id="IPR000504">
    <property type="entry name" value="RRM_dom"/>
</dbReference>
<feature type="region of interest" description="Disordered" evidence="2">
    <location>
        <begin position="153"/>
        <end position="360"/>
    </location>
</feature>
<organism evidence="4 5">
    <name type="scientific">Microbotryum silenes-dioicae</name>
    <dbReference type="NCBI Taxonomy" id="796604"/>
    <lineage>
        <taxon>Eukaryota</taxon>
        <taxon>Fungi</taxon>
        <taxon>Dikarya</taxon>
        <taxon>Basidiomycota</taxon>
        <taxon>Pucciniomycotina</taxon>
        <taxon>Microbotryomycetes</taxon>
        <taxon>Microbotryales</taxon>
        <taxon>Microbotryaceae</taxon>
        <taxon>Microbotryum</taxon>
    </lineage>
</organism>
<evidence type="ECO:0000313" key="4">
    <source>
        <dbReference type="EMBL" id="SGY15111.1"/>
    </source>
</evidence>
<evidence type="ECO:0000256" key="2">
    <source>
        <dbReference type="SAM" id="MobiDB-lite"/>
    </source>
</evidence>
<dbReference type="GO" id="GO:0000398">
    <property type="term" value="P:mRNA splicing, via spliceosome"/>
    <property type="evidence" value="ECO:0007669"/>
    <property type="project" value="TreeGrafter"/>
</dbReference>
<feature type="compositionally biased region" description="Basic and acidic residues" evidence="2">
    <location>
        <begin position="222"/>
        <end position="330"/>
    </location>
</feature>
<evidence type="ECO:0000259" key="3">
    <source>
        <dbReference type="Pfam" id="PF00076"/>
    </source>
</evidence>
<keyword evidence="1" id="KW-0694">RNA-binding</keyword>
<dbReference type="GO" id="GO:0071013">
    <property type="term" value="C:catalytic step 2 spliceosome"/>
    <property type="evidence" value="ECO:0007669"/>
    <property type="project" value="TreeGrafter"/>
</dbReference>
<dbReference type="PANTHER" id="PTHR45880:SF1">
    <property type="entry name" value="RNA-BINDING MOTIF PROTEIN, X-LINKED 2"/>
    <property type="match status" value="1"/>
</dbReference>
<accession>A0A2X0LVW7</accession>
<dbReference type="EMBL" id="FQNC01000013">
    <property type="protein sequence ID" value="SGY15111.1"/>
    <property type="molecule type" value="Genomic_DNA"/>
</dbReference>
<dbReference type="SUPFAM" id="SSF54928">
    <property type="entry name" value="RNA-binding domain, RBD"/>
    <property type="match status" value="1"/>
</dbReference>
<proteinExistence type="predicted"/>
<dbReference type="Gene3D" id="3.30.70.330">
    <property type="match status" value="1"/>
</dbReference>
<dbReference type="PANTHER" id="PTHR45880">
    <property type="entry name" value="RNA-BINDING MOTIF PROTEIN, X-LINKED 2"/>
    <property type="match status" value="1"/>
</dbReference>